<evidence type="ECO:0000313" key="1">
    <source>
        <dbReference type="EMBL" id="JAH17550.1"/>
    </source>
</evidence>
<dbReference type="EMBL" id="GBXM01091027">
    <property type="protein sequence ID" value="JAH17550.1"/>
    <property type="molecule type" value="Transcribed_RNA"/>
</dbReference>
<name>A0A0E9QML8_ANGAN</name>
<reference evidence="1" key="2">
    <citation type="journal article" date="2015" name="Fish Shellfish Immunol.">
        <title>Early steps in the European eel (Anguilla anguilla)-Vibrio vulnificus interaction in the gills: Role of the RtxA13 toxin.</title>
        <authorList>
            <person name="Callol A."/>
            <person name="Pajuelo D."/>
            <person name="Ebbesson L."/>
            <person name="Teles M."/>
            <person name="MacKenzie S."/>
            <person name="Amaro C."/>
        </authorList>
    </citation>
    <scope>NUCLEOTIDE SEQUENCE</scope>
</reference>
<protein>
    <submittedName>
        <fullName evidence="1">Uncharacterized protein</fullName>
    </submittedName>
</protein>
<accession>A0A0E9QML8</accession>
<dbReference type="AlphaFoldDB" id="A0A0E9QML8"/>
<reference evidence="1" key="1">
    <citation type="submission" date="2014-11" db="EMBL/GenBank/DDBJ databases">
        <authorList>
            <person name="Amaro Gonzalez C."/>
        </authorList>
    </citation>
    <scope>NUCLEOTIDE SEQUENCE</scope>
</reference>
<organism evidence="1">
    <name type="scientific">Anguilla anguilla</name>
    <name type="common">European freshwater eel</name>
    <name type="synonym">Muraena anguilla</name>
    <dbReference type="NCBI Taxonomy" id="7936"/>
    <lineage>
        <taxon>Eukaryota</taxon>
        <taxon>Metazoa</taxon>
        <taxon>Chordata</taxon>
        <taxon>Craniata</taxon>
        <taxon>Vertebrata</taxon>
        <taxon>Euteleostomi</taxon>
        <taxon>Actinopterygii</taxon>
        <taxon>Neopterygii</taxon>
        <taxon>Teleostei</taxon>
        <taxon>Anguilliformes</taxon>
        <taxon>Anguillidae</taxon>
        <taxon>Anguilla</taxon>
    </lineage>
</organism>
<sequence length="23" mass="2910">MWAMFQKYLAVISYRQSNFEMEH</sequence>
<proteinExistence type="predicted"/>